<evidence type="ECO:0000259" key="2">
    <source>
        <dbReference type="Pfam" id="PF23092"/>
    </source>
</evidence>
<accession>A0A3P7LPK6</accession>
<evidence type="ECO:0000313" key="4">
    <source>
        <dbReference type="Proteomes" id="UP000270094"/>
    </source>
</evidence>
<dbReference type="Pfam" id="PF23092">
    <property type="entry name" value="Ubiquitin_6"/>
    <property type="match status" value="1"/>
</dbReference>
<dbReference type="EMBL" id="UYYB01111633">
    <property type="protein sequence ID" value="VDM81158.1"/>
    <property type="molecule type" value="Genomic_DNA"/>
</dbReference>
<feature type="non-terminal residue" evidence="3">
    <location>
        <position position="300"/>
    </location>
</feature>
<keyword evidence="4" id="KW-1185">Reference proteome</keyword>
<feature type="compositionally biased region" description="Low complexity" evidence="1">
    <location>
        <begin position="59"/>
        <end position="83"/>
    </location>
</feature>
<organism evidence="3 4">
    <name type="scientific">Strongylus vulgaris</name>
    <name type="common">Blood worm</name>
    <dbReference type="NCBI Taxonomy" id="40348"/>
    <lineage>
        <taxon>Eukaryota</taxon>
        <taxon>Metazoa</taxon>
        <taxon>Ecdysozoa</taxon>
        <taxon>Nematoda</taxon>
        <taxon>Chromadorea</taxon>
        <taxon>Rhabditida</taxon>
        <taxon>Rhabditina</taxon>
        <taxon>Rhabditomorpha</taxon>
        <taxon>Strongyloidea</taxon>
        <taxon>Strongylidae</taxon>
        <taxon>Strongylus</taxon>
    </lineage>
</organism>
<dbReference type="AlphaFoldDB" id="A0A3P7LPK6"/>
<proteinExistence type="predicted"/>
<dbReference type="Proteomes" id="UP000270094">
    <property type="component" value="Unassembled WGS sequence"/>
</dbReference>
<feature type="domain" description="Neuron navigator 1-like ubiquitin-like" evidence="2">
    <location>
        <begin position="195"/>
        <end position="295"/>
    </location>
</feature>
<feature type="region of interest" description="Disordered" evidence="1">
    <location>
        <begin position="122"/>
        <end position="146"/>
    </location>
</feature>
<sequence>MTKLHMSILLLPDDLNKLRQEIDQLRLVSGRLAQGGDAKKSIEGAGELLRQPSLESVASLASHRSSMSSSSKSSRTDKSSLNSFGKTKKSWTNGVDVQVNDHRDAYCGVLFIRSSLTKAFSKKKKSGGTSDTESSPHHALNTISGSSSSRRQFFHLKNELRKLNSLGENRHLSNFIENSHPQTILKFSRSSGCNSVKVTVNVDLRGTISNAICPDNEIIIGFLAIPGKETSWEELDQQIFSLFEAYIARIDPDHHLGLHCSESVIGYQMGEVVREKGATSPVQVPGDVLAPTTTVRMFLR</sequence>
<gene>
    <name evidence="3" type="ORF">SVUK_LOCUS16156</name>
</gene>
<feature type="region of interest" description="Disordered" evidence="1">
    <location>
        <begin position="59"/>
        <end position="85"/>
    </location>
</feature>
<name>A0A3P7LPK6_STRVU</name>
<protein>
    <recommendedName>
        <fullName evidence="2">Neuron navigator 1-like ubiquitin-like domain-containing protein</fullName>
    </recommendedName>
</protein>
<dbReference type="OrthoDB" id="2161974at2759"/>
<dbReference type="PANTHER" id="PTHR12784:SF28">
    <property type="entry name" value="PROTEIN SICKIE"/>
    <property type="match status" value="1"/>
</dbReference>
<evidence type="ECO:0000256" key="1">
    <source>
        <dbReference type="SAM" id="MobiDB-lite"/>
    </source>
</evidence>
<evidence type="ECO:0000313" key="3">
    <source>
        <dbReference type="EMBL" id="VDM81158.1"/>
    </source>
</evidence>
<dbReference type="InterPro" id="IPR039041">
    <property type="entry name" value="Nav/unc-53"/>
</dbReference>
<dbReference type="InterPro" id="IPR057126">
    <property type="entry name" value="NAV1-like_ubiquitin-like"/>
</dbReference>
<dbReference type="GO" id="GO:0022008">
    <property type="term" value="P:neurogenesis"/>
    <property type="evidence" value="ECO:0007669"/>
    <property type="project" value="InterPro"/>
</dbReference>
<dbReference type="PANTHER" id="PTHR12784">
    <property type="entry name" value="STEERIN"/>
    <property type="match status" value="1"/>
</dbReference>
<reference evidence="3 4" key="1">
    <citation type="submission" date="2018-11" db="EMBL/GenBank/DDBJ databases">
        <authorList>
            <consortium name="Pathogen Informatics"/>
        </authorList>
    </citation>
    <scope>NUCLEOTIDE SEQUENCE [LARGE SCALE GENOMIC DNA]</scope>
</reference>